<dbReference type="AlphaFoldDB" id="A0A0A9F8C2"/>
<proteinExistence type="predicted"/>
<name>A0A0A9F8C2_ARUDO</name>
<protein>
    <submittedName>
        <fullName evidence="1">Uncharacterized protein</fullName>
    </submittedName>
</protein>
<reference evidence="1" key="1">
    <citation type="submission" date="2014-09" db="EMBL/GenBank/DDBJ databases">
        <authorList>
            <person name="Magalhaes I.L.F."/>
            <person name="Oliveira U."/>
            <person name="Santos F.R."/>
            <person name="Vidigal T.H.D.A."/>
            <person name="Brescovit A.D."/>
            <person name="Santos A.J."/>
        </authorList>
    </citation>
    <scope>NUCLEOTIDE SEQUENCE</scope>
    <source>
        <tissue evidence="1">Shoot tissue taken approximately 20 cm above the soil surface</tissue>
    </source>
</reference>
<accession>A0A0A9F8C2</accession>
<sequence>MPHSSESKNQETNSFAC</sequence>
<organism evidence="1">
    <name type="scientific">Arundo donax</name>
    <name type="common">Giant reed</name>
    <name type="synonym">Donax arundinaceus</name>
    <dbReference type="NCBI Taxonomy" id="35708"/>
    <lineage>
        <taxon>Eukaryota</taxon>
        <taxon>Viridiplantae</taxon>
        <taxon>Streptophyta</taxon>
        <taxon>Embryophyta</taxon>
        <taxon>Tracheophyta</taxon>
        <taxon>Spermatophyta</taxon>
        <taxon>Magnoliopsida</taxon>
        <taxon>Liliopsida</taxon>
        <taxon>Poales</taxon>
        <taxon>Poaceae</taxon>
        <taxon>PACMAD clade</taxon>
        <taxon>Arundinoideae</taxon>
        <taxon>Arundineae</taxon>
        <taxon>Arundo</taxon>
    </lineage>
</organism>
<reference evidence="1" key="2">
    <citation type="journal article" date="2015" name="Data Brief">
        <title>Shoot transcriptome of the giant reed, Arundo donax.</title>
        <authorList>
            <person name="Barrero R.A."/>
            <person name="Guerrero F.D."/>
            <person name="Moolhuijzen P."/>
            <person name="Goolsby J.A."/>
            <person name="Tidwell J."/>
            <person name="Bellgard S.E."/>
            <person name="Bellgard M.I."/>
        </authorList>
    </citation>
    <scope>NUCLEOTIDE SEQUENCE</scope>
    <source>
        <tissue evidence="1">Shoot tissue taken approximately 20 cm above the soil surface</tissue>
    </source>
</reference>
<dbReference type="EMBL" id="GBRH01189329">
    <property type="protein sequence ID" value="JAE08567.1"/>
    <property type="molecule type" value="Transcribed_RNA"/>
</dbReference>
<evidence type="ECO:0000313" key="1">
    <source>
        <dbReference type="EMBL" id="JAE08567.1"/>
    </source>
</evidence>